<dbReference type="PRINTS" id="PR01490">
    <property type="entry name" value="RTXTOXIND"/>
</dbReference>
<keyword evidence="1" id="KW-0175">Coiled coil</keyword>
<dbReference type="SUPFAM" id="SSF111369">
    <property type="entry name" value="HlyD-like secretion proteins"/>
    <property type="match status" value="1"/>
</dbReference>
<organism evidence="3 4">
    <name type="scientific">Planktothrix mougeotii LEGE 06226</name>
    <dbReference type="NCBI Taxonomy" id="1828728"/>
    <lineage>
        <taxon>Bacteria</taxon>
        <taxon>Bacillati</taxon>
        <taxon>Cyanobacteriota</taxon>
        <taxon>Cyanophyceae</taxon>
        <taxon>Oscillatoriophycideae</taxon>
        <taxon>Oscillatoriales</taxon>
        <taxon>Microcoleaceae</taxon>
        <taxon>Planktothrix</taxon>
    </lineage>
</organism>
<evidence type="ECO:0000259" key="2">
    <source>
        <dbReference type="Pfam" id="PF26002"/>
    </source>
</evidence>
<name>A0ABR9U5I4_9CYAN</name>
<feature type="domain" description="AprE-like beta-barrel" evidence="2">
    <location>
        <begin position="450"/>
        <end position="537"/>
    </location>
</feature>
<dbReference type="Pfam" id="PF26002">
    <property type="entry name" value="Beta-barrel_AprE"/>
    <property type="match status" value="1"/>
</dbReference>
<dbReference type="PANTHER" id="PTHR30386">
    <property type="entry name" value="MEMBRANE FUSION SUBUNIT OF EMRAB-TOLC MULTIDRUG EFFLUX PUMP"/>
    <property type="match status" value="1"/>
</dbReference>
<dbReference type="InterPro" id="IPR058982">
    <property type="entry name" value="Beta-barrel_AprE"/>
</dbReference>
<evidence type="ECO:0000313" key="4">
    <source>
        <dbReference type="Proteomes" id="UP000640725"/>
    </source>
</evidence>
<dbReference type="PANTHER" id="PTHR30386:SF28">
    <property type="entry name" value="EXPORTED PROTEIN"/>
    <property type="match status" value="1"/>
</dbReference>
<proteinExistence type="predicted"/>
<comment type="caution">
    <text evidence="3">The sequence shown here is derived from an EMBL/GenBank/DDBJ whole genome shotgun (WGS) entry which is preliminary data.</text>
</comment>
<accession>A0ABR9U5I4</accession>
<dbReference type="RefSeq" id="WP_193867467.1">
    <property type="nucleotide sequence ID" value="NZ_JADEWU010000001.1"/>
</dbReference>
<dbReference type="Gene3D" id="2.40.50.100">
    <property type="match status" value="2"/>
</dbReference>
<dbReference type="Gene3D" id="2.40.30.170">
    <property type="match status" value="1"/>
</dbReference>
<feature type="coiled-coil region" evidence="1">
    <location>
        <begin position="342"/>
        <end position="408"/>
    </location>
</feature>
<gene>
    <name evidence="3" type="ORF">IQ236_00495</name>
</gene>
<evidence type="ECO:0000313" key="3">
    <source>
        <dbReference type="EMBL" id="MBE9141698.1"/>
    </source>
</evidence>
<evidence type="ECO:0000256" key="1">
    <source>
        <dbReference type="SAM" id="Coils"/>
    </source>
</evidence>
<sequence>MKPYQLFSCFKANLDHDPDPQLSITKEEEYLQDLQFSREEQEQIDQIYGGIAGSVPFPGVTPPLTDFVAKKSSHLPSFSAPKEDWSSALQSLLDQPPASFPLQLMLGGLIFCVAFVTWGYFGTVDEVGQARGQLAPQGKVFKIHPVELGKVSQILIKEGQIVKKGEVLAELDRQIATTELTRLQQQLTALKAEQTQKQGLIERIDLEAQTQSAIARAQIQAQQASIERVKSQIASNQRLLDQLDFEAKAAQERVKSLQPLTAETQTLIEKLQEGELAAQERLERLKPLLESGAISKDLVFQAEQNLRDQQRAIVQAQLSEKNSTQEQIFQAEQSFRDRQRLITQSQGELQQSQVEIEQLNAELAQRQAEAKTIQVATQQKIQQTELEVTQLQAQIKDTQNLITVAEAKLQERYLYSPVDGIVSTLNVFNQGEVIQPGQTVAEITPKNAALILTASLPNDKAGFVKTGMSVKVKFDAYPYQNYGVFEGRVNSISPDTKIDQGVGPVYKLEIVLKKNYVLQQEQKIQLKPGQTASADIIIRRRRILDILLNPILQLQKNGIDL</sequence>
<dbReference type="EMBL" id="JADEWU010000001">
    <property type="protein sequence ID" value="MBE9141698.1"/>
    <property type="molecule type" value="Genomic_DNA"/>
</dbReference>
<reference evidence="3 4" key="1">
    <citation type="submission" date="2020-10" db="EMBL/GenBank/DDBJ databases">
        <authorList>
            <person name="Castelo-Branco R."/>
            <person name="Eusebio N."/>
            <person name="Adriana R."/>
            <person name="Vieira A."/>
            <person name="Brugerolle De Fraissinette N."/>
            <person name="Rezende De Castro R."/>
            <person name="Schneider M.P."/>
            <person name="Vasconcelos V."/>
            <person name="Leao P.N."/>
        </authorList>
    </citation>
    <scope>NUCLEOTIDE SEQUENCE [LARGE SCALE GENOMIC DNA]</scope>
    <source>
        <strain evidence="3 4">LEGE 06226</strain>
    </source>
</reference>
<dbReference type="Gene3D" id="1.10.287.470">
    <property type="entry name" value="Helix hairpin bin"/>
    <property type="match status" value="1"/>
</dbReference>
<dbReference type="InterPro" id="IPR050739">
    <property type="entry name" value="MFP"/>
</dbReference>
<dbReference type="Proteomes" id="UP000640725">
    <property type="component" value="Unassembled WGS sequence"/>
</dbReference>
<keyword evidence="4" id="KW-1185">Reference proteome</keyword>
<protein>
    <submittedName>
        <fullName evidence="3">HlyD family efflux transporter periplasmic adaptor subunit</fullName>
    </submittedName>
</protein>